<reference evidence="1 2" key="1">
    <citation type="submission" date="2020-07" db="EMBL/GenBank/DDBJ databases">
        <title>Sequencing the genomes of 1000 actinobacteria strains.</title>
        <authorList>
            <person name="Klenk H.-P."/>
        </authorList>
    </citation>
    <scope>NUCLEOTIDE SEQUENCE [LARGE SCALE GENOMIC DNA]</scope>
    <source>
        <strain evidence="1 2">DSM 15664</strain>
    </source>
</reference>
<proteinExistence type="predicted"/>
<protein>
    <submittedName>
        <fullName evidence="1">Uncharacterized protein</fullName>
    </submittedName>
</protein>
<accession>A0A7Z0J1S1</accession>
<organism evidence="1 2">
    <name type="scientific">Nesterenkonia sandarakina</name>
    <dbReference type="NCBI Taxonomy" id="272918"/>
    <lineage>
        <taxon>Bacteria</taxon>
        <taxon>Bacillati</taxon>
        <taxon>Actinomycetota</taxon>
        <taxon>Actinomycetes</taxon>
        <taxon>Micrococcales</taxon>
        <taxon>Micrococcaceae</taxon>
        <taxon>Nesterenkonia</taxon>
    </lineage>
</organism>
<dbReference type="RefSeq" id="WP_179440603.1">
    <property type="nucleotide sequence ID" value="NZ_BAAALK010000001.1"/>
</dbReference>
<name>A0A7Z0J1S1_9MICC</name>
<dbReference type="EMBL" id="JACCFQ010000001">
    <property type="protein sequence ID" value="NYJ15515.1"/>
    <property type="molecule type" value="Genomic_DNA"/>
</dbReference>
<dbReference type="AlphaFoldDB" id="A0A7Z0J1S1"/>
<gene>
    <name evidence="1" type="ORF">HNR11_000049</name>
</gene>
<dbReference type="Proteomes" id="UP000560069">
    <property type="component" value="Unassembled WGS sequence"/>
</dbReference>
<sequence>MGDVPPIELLNKVRPVALAAIKQGSATHSQHARDLKSLMSSAQSKADDWFAPVQCSYPGCSKNSIKNSHSIQAAALRKSLGNQLYSPIWSRGEYALNVGLISAKNASLFPGYCVTHEDAFEFENAILLSTPRDDALQIMRVLHREAWLVESRRVIADLVCTLIHKIFSLSTELNFLTQEQGKDLRAVLDACEAYVRLQERMQIRLMPTLRRVEAFVLSKSEVSPDWLFVKDLDDQGFSFISTITLETKLAPLISITLLPNDGNSRVIATIEVDFDGFLPSYVSQYLSRETIASTLRKFLEDGTLDWYASECWWDSLAPQERARIESSL</sequence>
<keyword evidence="2" id="KW-1185">Reference proteome</keyword>
<comment type="caution">
    <text evidence="1">The sequence shown here is derived from an EMBL/GenBank/DDBJ whole genome shotgun (WGS) entry which is preliminary data.</text>
</comment>
<evidence type="ECO:0000313" key="2">
    <source>
        <dbReference type="Proteomes" id="UP000560069"/>
    </source>
</evidence>
<evidence type="ECO:0000313" key="1">
    <source>
        <dbReference type="EMBL" id="NYJ15515.1"/>
    </source>
</evidence>